<keyword evidence="12" id="KW-0969">Cilium</keyword>
<feature type="region of interest" description="Disordered" evidence="11">
    <location>
        <begin position="1056"/>
        <end position="1089"/>
    </location>
</feature>
<dbReference type="InterPro" id="IPR001680">
    <property type="entry name" value="WD40_rpt"/>
</dbReference>
<evidence type="ECO:0000313" key="12">
    <source>
        <dbReference type="EMBL" id="KAJ8025666.1"/>
    </source>
</evidence>
<feature type="repeat" description="WD" evidence="9">
    <location>
        <begin position="522"/>
        <end position="554"/>
    </location>
</feature>
<evidence type="ECO:0000256" key="1">
    <source>
        <dbReference type="ARBA" id="ARBA00004138"/>
    </source>
</evidence>
<dbReference type="Gene3D" id="2.130.10.10">
    <property type="entry name" value="YVTN repeat-like/Quinoprotein amine dehydrogenase"/>
    <property type="match status" value="3"/>
</dbReference>
<dbReference type="GO" id="GO:0060271">
    <property type="term" value="P:cilium assembly"/>
    <property type="evidence" value="ECO:0007669"/>
    <property type="project" value="TreeGrafter"/>
</dbReference>
<keyword evidence="8" id="KW-0966">Cell projection</keyword>
<keyword evidence="6 10" id="KW-0175">Coiled coil</keyword>
<dbReference type="GO" id="GO:0005930">
    <property type="term" value="C:axoneme"/>
    <property type="evidence" value="ECO:0007669"/>
    <property type="project" value="TreeGrafter"/>
</dbReference>
<protein>
    <submittedName>
        <fullName evidence="12">Cilia- and flagella-associated protein 43</fullName>
    </submittedName>
</protein>
<dbReference type="SMART" id="SM00320">
    <property type="entry name" value="WD40"/>
    <property type="match status" value="8"/>
</dbReference>
<organism evidence="12 13">
    <name type="scientific">Holothuria leucospilota</name>
    <name type="common">Black long sea cucumber</name>
    <name type="synonym">Mertensiothuria leucospilota</name>
    <dbReference type="NCBI Taxonomy" id="206669"/>
    <lineage>
        <taxon>Eukaryota</taxon>
        <taxon>Metazoa</taxon>
        <taxon>Echinodermata</taxon>
        <taxon>Eleutherozoa</taxon>
        <taxon>Echinozoa</taxon>
        <taxon>Holothuroidea</taxon>
        <taxon>Aspidochirotacea</taxon>
        <taxon>Aspidochirotida</taxon>
        <taxon>Holothuriidae</taxon>
        <taxon>Holothuria</taxon>
    </lineage>
</organism>
<keyword evidence="5" id="KW-0677">Repeat</keyword>
<feature type="compositionally biased region" description="Basic and acidic residues" evidence="11">
    <location>
        <begin position="1060"/>
        <end position="1069"/>
    </location>
</feature>
<keyword evidence="13" id="KW-1185">Reference proteome</keyword>
<evidence type="ECO:0000313" key="13">
    <source>
        <dbReference type="Proteomes" id="UP001152320"/>
    </source>
</evidence>
<evidence type="ECO:0000256" key="6">
    <source>
        <dbReference type="ARBA" id="ARBA00023054"/>
    </source>
</evidence>
<feature type="coiled-coil region" evidence="10">
    <location>
        <begin position="1281"/>
        <end position="1315"/>
    </location>
</feature>
<dbReference type="PROSITE" id="PS50082">
    <property type="entry name" value="WD_REPEATS_2"/>
    <property type="match status" value="1"/>
</dbReference>
<dbReference type="GO" id="GO:0003341">
    <property type="term" value="P:cilium movement"/>
    <property type="evidence" value="ECO:0007669"/>
    <property type="project" value="UniProtKB-ARBA"/>
</dbReference>
<reference evidence="12" key="1">
    <citation type="submission" date="2021-10" db="EMBL/GenBank/DDBJ databases">
        <title>Tropical sea cucumber genome reveals ecological adaptation and Cuvierian tubules defense mechanism.</title>
        <authorList>
            <person name="Chen T."/>
        </authorList>
    </citation>
    <scope>NUCLEOTIDE SEQUENCE</scope>
    <source>
        <strain evidence="12">Nanhai2018</strain>
        <tissue evidence="12">Muscle</tissue>
    </source>
</reference>
<evidence type="ECO:0000256" key="7">
    <source>
        <dbReference type="ARBA" id="ARBA00023212"/>
    </source>
</evidence>
<evidence type="ECO:0000256" key="4">
    <source>
        <dbReference type="ARBA" id="ARBA00022574"/>
    </source>
</evidence>
<feature type="region of interest" description="Disordered" evidence="11">
    <location>
        <begin position="1445"/>
        <end position="1475"/>
    </location>
</feature>
<dbReference type="InterPro" id="IPR015943">
    <property type="entry name" value="WD40/YVTN_repeat-like_dom_sf"/>
</dbReference>
<dbReference type="SUPFAM" id="SSF50998">
    <property type="entry name" value="Quinoprotein alcohol dehydrogenase-like"/>
    <property type="match status" value="1"/>
</dbReference>
<dbReference type="SUPFAM" id="SSF69322">
    <property type="entry name" value="Tricorn protease domain 2"/>
    <property type="match status" value="1"/>
</dbReference>
<dbReference type="Pfam" id="PF00400">
    <property type="entry name" value="WD40"/>
    <property type="match status" value="1"/>
</dbReference>
<comment type="caution">
    <text evidence="12">The sequence shown here is derived from an EMBL/GenBank/DDBJ whole genome shotgun (WGS) entry which is preliminary data.</text>
</comment>
<dbReference type="PANTHER" id="PTHR14885">
    <property type="entry name" value="CILIA- AND FLAGELLA-ASSOCIATED PROTEIN 43-RELATED"/>
    <property type="match status" value="1"/>
</dbReference>
<evidence type="ECO:0000256" key="2">
    <source>
        <dbReference type="ARBA" id="ARBA00004245"/>
    </source>
</evidence>
<name>A0A9Q0YTH4_HOLLE</name>
<evidence type="ECO:0000256" key="9">
    <source>
        <dbReference type="PROSITE-ProRule" id="PRU00221"/>
    </source>
</evidence>
<feature type="coiled-coil region" evidence="10">
    <location>
        <begin position="1217"/>
        <end position="1244"/>
    </location>
</feature>
<feature type="coiled-coil region" evidence="10">
    <location>
        <begin position="1630"/>
        <end position="1657"/>
    </location>
</feature>
<feature type="compositionally biased region" description="Acidic residues" evidence="11">
    <location>
        <begin position="1070"/>
        <end position="1079"/>
    </location>
</feature>
<keyword evidence="3" id="KW-0963">Cytoplasm</keyword>
<evidence type="ECO:0000256" key="11">
    <source>
        <dbReference type="SAM" id="MobiDB-lite"/>
    </source>
</evidence>
<accession>A0A9Q0YTH4</accession>
<evidence type="ECO:0000256" key="10">
    <source>
        <dbReference type="SAM" id="Coils"/>
    </source>
</evidence>
<feature type="coiled-coil region" evidence="10">
    <location>
        <begin position="1149"/>
        <end position="1183"/>
    </location>
</feature>
<keyword evidence="4 9" id="KW-0853">WD repeat</keyword>
<comment type="subcellular location">
    <subcellularLocation>
        <location evidence="1">Cell projection</location>
        <location evidence="1">Cilium</location>
    </subcellularLocation>
    <subcellularLocation>
        <location evidence="2">Cytoplasm</location>
        <location evidence="2">Cytoskeleton</location>
    </subcellularLocation>
</comment>
<dbReference type="Proteomes" id="UP001152320">
    <property type="component" value="Chromosome 17"/>
</dbReference>
<keyword evidence="7" id="KW-0206">Cytoskeleton</keyword>
<dbReference type="PANTHER" id="PTHR14885:SF1">
    <property type="entry name" value="CILIA- AND FLAGELLA-ASSOCIATED PROTEIN 43"/>
    <property type="match status" value="1"/>
</dbReference>
<evidence type="ECO:0000256" key="8">
    <source>
        <dbReference type="ARBA" id="ARBA00023273"/>
    </source>
</evidence>
<evidence type="ECO:0000256" key="5">
    <source>
        <dbReference type="ARBA" id="ARBA00022737"/>
    </source>
</evidence>
<gene>
    <name evidence="12" type="ORF">HOLleu_33287</name>
</gene>
<keyword evidence="12" id="KW-0282">Flagellum</keyword>
<dbReference type="EMBL" id="JAIZAY010000017">
    <property type="protein sequence ID" value="KAJ8025666.1"/>
    <property type="molecule type" value="Genomic_DNA"/>
</dbReference>
<proteinExistence type="predicted"/>
<dbReference type="OrthoDB" id="535167at2759"/>
<dbReference type="InterPro" id="IPR011047">
    <property type="entry name" value="Quinoprotein_ADH-like_sf"/>
</dbReference>
<evidence type="ECO:0000256" key="3">
    <source>
        <dbReference type="ARBA" id="ARBA00022490"/>
    </source>
</evidence>
<dbReference type="Pfam" id="PF25828">
    <property type="entry name" value="CC_Cfap43"/>
    <property type="match status" value="2"/>
</dbReference>
<sequence length="1799" mass="202846">MPLSMGLAYMWGDLTINSPDCQMNKCAYPFCENIDIIDIIDIFRWAQGYNGSTAAFISKKILCHACGSNIKFIDITNNKEWVYRSAADGVGALTVSAAQGLVAFSELGLNPRIFVHSFTGFSQKSVCKGGAKLQYSAIALSQTHPYMASCSSIPDFSVFLWNFETGELLTSESMSGLNATQISFNPIDWHKICVTGPEQLQVWTVEQGDTLFKLTQSKFKVPFEDGSATAPSPVAAIARPTSQRGSKTSYDVFLDDAAIAGLVGEMAEDFEANFDESIKKVVPVSHCWTPTGDIYCGCQGGQLLKADTEKNQVHMMLRPQSQMESMELENGRMQSMPEDSDLDTNTATKSKEIGEGCFQCIAFHQEGLFAGGEDGVLRCLDVTSGTIQVVESVLVGCPISSLSWSLFYNKLAVGSTQGSVHMYDITNPTSIEPLFESHCGNFVGVAVLSPGTSHCVSAREDGAVQIWNMEDSRLIGSCMIGVPVSCMASSPSSSLAVVSSLTGHLFFVDVSSPEKPRVIERLHVHQNAILELTFDQEGRYLFTGSDDGHIFVLDARPSAGFKILGQIPVEGLVTSISTVTEEKHGAVKVLSTCNTKPTEEETSDTCLYFEIPDAAYQNINEFVAGAKCEFKEDVINRMTLTYQSPVYGAAITIGGVIYALSSNDKKLTKYTVPNVPPKKGDKNASTLMPEGEFQGHDLLGGSVIMSHHQKWIATASPDGRIYIRDVDALNEVVPVSAHSHQLYGVYQMTFSTDGLLVLSCGALDGTLACFSWNFTPSGKTKAAAAIEAARSHKSMLQAARSRENEVLAGMKEWHQHSGHSHDTMTTKQNNEEKARIALEKALETDDIYTTPTPSLGSDPTWMEMKELEAIRKEDMEYAEIKKGLRSEIRDLRRTIQSMMKTNEELPDIEQLGHHEFNLDTEEQQRLQEEGDMQVQQAFHSPLDVSNYPMRERSKQELEELAFVTKLREIEKAEIAMCYGKRKKPVVFGGGQRSSGVTGGQNLKTLCARYLKMCYGKRKKPVVFGGGQRSSGVTGGQNLKTLCARYLKARKEILDVQTPQAEKEGGGGKEGDEESEEGGEAGENPATTGSLGAQFGGASELFYNQFDLNTQPQKRNQIVLVQLYVRCAESLSLTIYYQDDAVNRIKQTFNKEFDEVYKQREQEIARIEEKNVRIKKILEDLKTTENIWQPQMDSDEKPEKLLVVSDKEVKVEKFITPEQQAKLDEEAKEEEERKLKEKGDNARDRALNMMMGGVLEIKKEDELKKDIAIPPFMTNKPQDEWSEEEQKAAKEYERKVKELNDEREKYRKTLDAELKKLQTIISDTTTNFDDKLLNLFEKKIRTEMVIFQEELKILRLNRSLLIEEELGSREEELTRQLEVQKTLKVNSSHAVVNAKKMVDAFRDTYDIKVAEDKILDKSFKKEFPDIHPILVDQLYKLFRRRPRGPRKELRASISDGPLPTKISNPYGERPLSARQPSTTESLLKALEELETDSHIPEGIELPTWKHMCKLRREKLVSEQEVKAQALTLADMNAFHQKRQEEDAAVKNKMDEILSALNRLREDRMRFTCNLEIQLVLKQGQVEVESGDFIQIFDDCVLLHRSVIEDLNASIRQLGDQKLSKMIESKDFRKGIHSLEWEYKKMIMEIEDLLNKLKAIQMLKVSRDLQEYLHNEDQESRRQQEMQTLEHTLENQRMHHRRHLEDRKKIYNKLKQSIRAKELENAQLDRELEETSVCVAERKHINEVNASMRNETGAEKRMQNIVQRRKLVDLAKAQAQEIAVLRAEVERLRMRTFPALVQVEH</sequence>